<evidence type="ECO:0000256" key="6">
    <source>
        <dbReference type="ARBA" id="ARBA00023002"/>
    </source>
</evidence>
<evidence type="ECO:0000256" key="8">
    <source>
        <dbReference type="PIRNR" id="PIRNR000194"/>
    </source>
</evidence>
<keyword evidence="12" id="KW-1185">Reference proteome</keyword>
<comment type="similarity">
    <text evidence="2 8 9">Belongs to the dihydrofolate reductase family.</text>
</comment>
<dbReference type="SUPFAM" id="SSF53597">
    <property type="entry name" value="Dihydrofolate reductase-like"/>
    <property type="match status" value="1"/>
</dbReference>
<dbReference type="PANTHER" id="PTHR48069:SF3">
    <property type="entry name" value="DIHYDROFOLATE REDUCTASE"/>
    <property type="match status" value="1"/>
</dbReference>
<evidence type="ECO:0000256" key="4">
    <source>
        <dbReference type="ARBA" id="ARBA00022563"/>
    </source>
</evidence>
<reference evidence="11 12" key="1">
    <citation type="submission" date="2012-03" db="EMBL/GenBank/DDBJ databases">
        <title>The Genome Sequence of Bartonella tamiae Th239.</title>
        <authorList>
            <consortium name="The Broad Institute Genome Sequencing Platform"/>
            <consortium name="The Broad Institute Genome Sequencing Center for Infectious Disease"/>
            <person name="Feldgarden M."/>
            <person name="Kirby J."/>
            <person name="Kosoy M."/>
            <person name="Birtles R."/>
            <person name="Probert W.S."/>
            <person name="Chiaraviglio L."/>
            <person name="Young S.K."/>
            <person name="Zeng Q."/>
            <person name="Gargeya S."/>
            <person name="Fitzgerald M."/>
            <person name="Haas B."/>
            <person name="Abouelleil A."/>
            <person name="Alvarado L."/>
            <person name="Arachchi H.M."/>
            <person name="Berlin A."/>
            <person name="Chapman S.B."/>
            <person name="Gearin G."/>
            <person name="Goldberg J."/>
            <person name="Griggs A."/>
            <person name="Gujja S."/>
            <person name="Hansen M."/>
            <person name="Heiman D."/>
            <person name="Howarth C."/>
            <person name="Larimer J."/>
            <person name="Lui A."/>
            <person name="MacDonald P.J.P."/>
            <person name="McCowen C."/>
            <person name="Montmayeur A."/>
            <person name="Murphy C."/>
            <person name="Neiman D."/>
            <person name="Pearson M."/>
            <person name="Priest M."/>
            <person name="Roberts A."/>
            <person name="Saif S."/>
            <person name="Shea T."/>
            <person name="Sisk P."/>
            <person name="Stolte C."/>
            <person name="Sykes S."/>
            <person name="Wortman J."/>
            <person name="Nusbaum C."/>
            <person name="Birren B."/>
        </authorList>
    </citation>
    <scope>NUCLEOTIDE SEQUENCE [LARGE SCALE GENOMIC DNA]</scope>
    <source>
        <strain evidence="11 12">Th239</strain>
    </source>
</reference>
<keyword evidence="4 8" id="KW-0554">One-carbon metabolism</keyword>
<proteinExistence type="inferred from homology"/>
<dbReference type="Gene3D" id="3.40.430.10">
    <property type="entry name" value="Dihydrofolate Reductase, subunit A"/>
    <property type="match status" value="1"/>
</dbReference>
<dbReference type="GO" id="GO:0005829">
    <property type="term" value="C:cytosol"/>
    <property type="evidence" value="ECO:0007669"/>
    <property type="project" value="TreeGrafter"/>
</dbReference>
<name>J0QS16_9HYPH</name>
<gene>
    <name evidence="11" type="ORF">ME5_01192</name>
</gene>
<keyword evidence="6 8" id="KW-0560">Oxidoreductase</keyword>
<dbReference type="UniPathway" id="UPA00077">
    <property type="reaction ID" value="UER00158"/>
</dbReference>
<evidence type="ECO:0000256" key="5">
    <source>
        <dbReference type="ARBA" id="ARBA00022857"/>
    </source>
</evidence>
<dbReference type="InterPro" id="IPR012259">
    <property type="entry name" value="DHFR"/>
</dbReference>
<dbReference type="PRINTS" id="PR00070">
    <property type="entry name" value="DHFR"/>
</dbReference>
<dbReference type="InterPro" id="IPR024072">
    <property type="entry name" value="DHFR-like_dom_sf"/>
</dbReference>
<dbReference type="GO" id="GO:0070401">
    <property type="term" value="F:NADP+ binding"/>
    <property type="evidence" value="ECO:0007669"/>
    <property type="project" value="UniProtKB-ARBA"/>
</dbReference>
<dbReference type="OrthoDB" id="9804315at2"/>
<comment type="function">
    <text evidence="7 8">Key enzyme in folate metabolism. Catalyzes an essential reaction for de novo glycine and purine synthesis, and for DNA precursor synthesis.</text>
</comment>
<dbReference type="HOGENOM" id="CLU_043966_5_1_5"/>
<comment type="pathway">
    <text evidence="1 8">Cofactor biosynthesis; tetrahydrofolate biosynthesis; 5,6,7,8-tetrahydrofolate from 7,8-dihydrofolate: step 1/1.</text>
</comment>
<evidence type="ECO:0000256" key="7">
    <source>
        <dbReference type="ARBA" id="ARBA00025067"/>
    </source>
</evidence>
<dbReference type="STRING" id="1094558.ME5_01192"/>
<dbReference type="PANTHER" id="PTHR48069">
    <property type="entry name" value="DIHYDROFOLATE REDUCTASE"/>
    <property type="match status" value="1"/>
</dbReference>
<dbReference type="RefSeq" id="WP_008039364.1">
    <property type="nucleotide sequence ID" value="NZ_JH725147.1"/>
</dbReference>
<dbReference type="GO" id="GO:0046452">
    <property type="term" value="P:dihydrofolate metabolic process"/>
    <property type="evidence" value="ECO:0007669"/>
    <property type="project" value="TreeGrafter"/>
</dbReference>
<evidence type="ECO:0000256" key="2">
    <source>
        <dbReference type="ARBA" id="ARBA00009539"/>
    </source>
</evidence>
<keyword evidence="5 8" id="KW-0521">NADP</keyword>
<feature type="domain" description="DHFR" evidence="10">
    <location>
        <begin position="4"/>
        <end position="168"/>
    </location>
</feature>
<dbReference type="EMBL" id="AIMB01000008">
    <property type="protein sequence ID" value="EJF88641.1"/>
    <property type="molecule type" value="Genomic_DNA"/>
</dbReference>
<dbReference type="GO" id="GO:0046655">
    <property type="term" value="P:folic acid metabolic process"/>
    <property type="evidence" value="ECO:0007669"/>
    <property type="project" value="TreeGrafter"/>
</dbReference>
<accession>J0QS16</accession>
<organism evidence="11 12">
    <name type="scientific">Bartonella tamiae Th239</name>
    <dbReference type="NCBI Taxonomy" id="1094558"/>
    <lineage>
        <taxon>Bacteria</taxon>
        <taxon>Pseudomonadati</taxon>
        <taxon>Pseudomonadota</taxon>
        <taxon>Alphaproteobacteria</taxon>
        <taxon>Hyphomicrobiales</taxon>
        <taxon>Bartonellaceae</taxon>
        <taxon>Bartonella</taxon>
    </lineage>
</organism>
<dbReference type="AlphaFoldDB" id="J0QS16"/>
<dbReference type="GO" id="GO:0004146">
    <property type="term" value="F:dihydrofolate reductase activity"/>
    <property type="evidence" value="ECO:0007669"/>
    <property type="project" value="UniProtKB-EC"/>
</dbReference>
<comment type="caution">
    <text evidence="11">The sequence shown here is derived from an EMBL/GenBank/DDBJ whole genome shotgun (WGS) entry which is preliminary data.</text>
</comment>
<protein>
    <recommendedName>
        <fullName evidence="3 8">Dihydrofolate reductase</fullName>
        <ecNumber evidence="3 8">1.5.1.3</ecNumber>
    </recommendedName>
</protein>
<dbReference type="FunFam" id="3.40.430.10:FF:000001">
    <property type="entry name" value="Dihydrofolate reductase"/>
    <property type="match status" value="1"/>
</dbReference>
<comment type="catalytic activity">
    <reaction evidence="8">
        <text>(6S)-5,6,7,8-tetrahydrofolate + NADP(+) = 7,8-dihydrofolate + NADPH + H(+)</text>
        <dbReference type="Rhea" id="RHEA:15009"/>
        <dbReference type="ChEBI" id="CHEBI:15378"/>
        <dbReference type="ChEBI" id="CHEBI:57451"/>
        <dbReference type="ChEBI" id="CHEBI:57453"/>
        <dbReference type="ChEBI" id="CHEBI:57783"/>
        <dbReference type="ChEBI" id="CHEBI:58349"/>
        <dbReference type="EC" id="1.5.1.3"/>
    </reaction>
</comment>
<dbReference type="CDD" id="cd00209">
    <property type="entry name" value="DHFR"/>
    <property type="match status" value="1"/>
</dbReference>
<dbReference type="PROSITE" id="PS00075">
    <property type="entry name" value="DHFR_1"/>
    <property type="match status" value="1"/>
</dbReference>
<dbReference type="GO" id="GO:0006730">
    <property type="term" value="P:one-carbon metabolic process"/>
    <property type="evidence" value="ECO:0007669"/>
    <property type="project" value="UniProtKB-KW"/>
</dbReference>
<dbReference type="Pfam" id="PF00186">
    <property type="entry name" value="DHFR_1"/>
    <property type="match status" value="1"/>
</dbReference>
<evidence type="ECO:0000313" key="11">
    <source>
        <dbReference type="EMBL" id="EJF88641.1"/>
    </source>
</evidence>
<dbReference type="Proteomes" id="UP000008952">
    <property type="component" value="Unassembled WGS sequence"/>
</dbReference>
<dbReference type="PIRSF" id="PIRSF000194">
    <property type="entry name" value="DHFR"/>
    <property type="match status" value="1"/>
</dbReference>
<evidence type="ECO:0000256" key="9">
    <source>
        <dbReference type="RuleBase" id="RU004474"/>
    </source>
</evidence>
<evidence type="ECO:0000256" key="1">
    <source>
        <dbReference type="ARBA" id="ARBA00004903"/>
    </source>
</evidence>
<dbReference type="InterPro" id="IPR001796">
    <property type="entry name" value="DHFR_dom"/>
</dbReference>
<dbReference type="eggNOG" id="COG0262">
    <property type="taxonomic scope" value="Bacteria"/>
</dbReference>
<evidence type="ECO:0000256" key="3">
    <source>
        <dbReference type="ARBA" id="ARBA00012856"/>
    </source>
</evidence>
<dbReference type="GO" id="GO:0046654">
    <property type="term" value="P:tetrahydrofolate biosynthetic process"/>
    <property type="evidence" value="ECO:0007669"/>
    <property type="project" value="UniProtKB-UniPathway"/>
</dbReference>
<dbReference type="PATRIC" id="fig|1094558.3.peg.1290"/>
<evidence type="ECO:0000259" key="10">
    <source>
        <dbReference type="PROSITE" id="PS51330"/>
    </source>
</evidence>
<dbReference type="InterPro" id="IPR017925">
    <property type="entry name" value="DHFR_CS"/>
</dbReference>
<dbReference type="EC" id="1.5.1.3" evidence="3 8"/>
<evidence type="ECO:0000313" key="12">
    <source>
        <dbReference type="Proteomes" id="UP000008952"/>
    </source>
</evidence>
<dbReference type="PROSITE" id="PS51330">
    <property type="entry name" value="DHFR_2"/>
    <property type="match status" value="1"/>
</dbReference>
<sequence>MKPSLALIVAVSKNGVIGRDGTMPWKLSTDLQRFKKITMAKPIIMGRKTWDSLGRPLPGRLNIVLSKDQTFKPNGAVVVHTLNEAYSLGKKEALRAGQSSVFVIGGGDIFKQSLEIADYIYMTEILSEIEGDTFFPSFDSSRWTEILSETVPKGEKDSHPTRFVIYQR</sequence>